<evidence type="ECO:0000313" key="1">
    <source>
        <dbReference type="EMBL" id="KAK0458014.1"/>
    </source>
</evidence>
<organism evidence="1 2">
    <name type="scientific">Armillaria tabescens</name>
    <name type="common">Ringless honey mushroom</name>
    <name type="synonym">Agaricus tabescens</name>
    <dbReference type="NCBI Taxonomy" id="1929756"/>
    <lineage>
        <taxon>Eukaryota</taxon>
        <taxon>Fungi</taxon>
        <taxon>Dikarya</taxon>
        <taxon>Basidiomycota</taxon>
        <taxon>Agaricomycotina</taxon>
        <taxon>Agaricomycetes</taxon>
        <taxon>Agaricomycetidae</taxon>
        <taxon>Agaricales</taxon>
        <taxon>Marasmiineae</taxon>
        <taxon>Physalacriaceae</taxon>
        <taxon>Desarmillaria</taxon>
    </lineage>
</organism>
<accession>A0AA39N5D4</accession>
<sequence length="104" mass="11750">MSNDDIMTYLTFPIPLCITPTHALEPIHVSHRIRWSILILNLDGHTSELRCSLPPHLLDYRLLEAAHSHTSATRRLLLGGPEVPPEVLHNDMELPSYTAEHVLS</sequence>
<reference evidence="1" key="1">
    <citation type="submission" date="2023-06" db="EMBL/GenBank/DDBJ databases">
        <authorList>
            <consortium name="Lawrence Berkeley National Laboratory"/>
            <person name="Ahrendt S."/>
            <person name="Sahu N."/>
            <person name="Indic B."/>
            <person name="Wong-Bajracharya J."/>
            <person name="Merenyi Z."/>
            <person name="Ke H.-M."/>
            <person name="Monk M."/>
            <person name="Kocsube S."/>
            <person name="Drula E."/>
            <person name="Lipzen A."/>
            <person name="Balint B."/>
            <person name="Henrissat B."/>
            <person name="Andreopoulos B."/>
            <person name="Martin F.M."/>
            <person name="Harder C.B."/>
            <person name="Rigling D."/>
            <person name="Ford K.L."/>
            <person name="Foster G.D."/>
            <person name="Pangilinan J."/>
            <person name="Papanicolaou A."/>
            <person name="Barry K."/>
            <person name="LaButti K."/>
            <person name="Viragh M."/>
            <person name="Koriabine M."/>
            <person name="Yan M."/>
            <person name="Riley R."/>
            <person name="Champramary S."/>
            <person name="Plett K.L."/>
            <person name="Tsai I.J."/>
            <person name="Slot J."/>
            <person name="Sipos G."/>
            <person name="Plett J."/>
            <person name="Nagy L.G."/>
            <person name="Grigoriev I.V."/>
        </authorList>
    </citation>
    <scope>NUCLEOTIDE SEQUENCE</scope>
    <source>
        <strain evidence="1">CCBAS 213</strain>
    </source>
</reference>
<proteinExistence type="predicted"/>
<keyword evidence="2" id="KW-1185">Reference proteome</keyword>
<protein>
    <submittedName>
        <fullName evidence="1">Uncharacterized protein</fullName>
    </submittedName>
</protein>
<dbReference type="Proteomes" id="UP001175211">
    <property type="component" value="Unassembled WGS sequence"/>
</dbReference>
<dbReference type="GeneID" id="85356839"/>
<name>A0AA39N5D4_ARMTA</name>
<dbReference type="AlphaFoldDB" id="A0AA39N5D4"/>
<comment type="caution">
    <text evidence="1">The sequence shown here is derived from an EMBL/GenBank/DDBJ whole genome shotgun (WGS) entry which is preliminary data.</text>
</comment>
<evidence type="ECO:0000313" key="2">
    <source>
        <dbReference type="Proteomes" id="UP001175211"/>
    </source>
</evidence>
<gene>
    <name evidence="1" type="ORF">EV420DRAFT_1545953</name>
</gene>
<dbReference type="EMBL" id="JAUEPS010000019">
    <property type="protein sequence ID" value="KAK0458014.1"/>
    <property type="molecule type" value="Genomic_DNA"/>
</dbReference>
<dbReference type="RefSeq" id="XP_060330306.1">
    <property type="nucleotide sequence ID" value="XM_060473291.1"/>
</dbReference>